<dbReference type="AlphaFoldDB" id="A0A382MR30"/>
<evidence type="ECO:0008006" key="5">
    <source>
        <dbReference type="Google" id="ProtNLM"/>
    </source>
</evidence>
<comment type="similarity">
    <text evidence="1">Belongs to the universal ribosomal protein uL13 family.</text>
</comment>
<accession>A0A382MR30</accession>
<dbReference type="PANTHER" id="PTHR11545">
    <property type="entry name" value="RIBOSOMAL PROTEIN L13"/>
    <property type="match status" value="1"/>
</dbReference>
<evidence type="ECO:0000256" key="3">
    <source>
        <dbReference type="ARBA" id="ARBA00023274"/>
    </source>
</evidence>
<dbReference type="InterPro" id="IPR005823">
    <property type="entry name" value="Ribosomal_uL13_bac-type"/>
</dbReference>
<keyword evidence="3" id="KW-0687">Ribonucleoprotein</keyword>
<reference evidence="4" key="1">
    <citation type="submission" date="2018-05" db="EMBL/GenBank/DDBJ databases">
        <authorList>
            <person name="Lanie J.A."/>
            <person name="Ng W.-L."/>
            <person name="Kazmierczak K.M."/>
            <person name="Andrzejewski T.M."/>
            <person name="Davidsen T.M."/>
            <person name="Wayne K.J."/>
            <person name="Tettelin H."/>
            <person name="Glass J.I."/>
            <person name="Rusch D."/>
            <person name="Podicherti R."/>
            <person name="Tsui H.-C.T."/>
            <person name="Winkler M.E."/>
        </authorList>
    </citation>
    <scope>NUCLEOTIDE SEQUENCE</scope>
</reference>
<dbReference type="SUPFAM" id="SSF52161">
    <property type="entry name" value="Ribosomal protein L13"/>
    <property type="match status" value="1"/>
</dbReference>
<dbReference type="GO" id="GO:0006412">
    <property type="term" value="P:translation"/>
    <property type="evidence" value="ECO:0007669"/>
    <property type="project" value="InterPro"/>
</dbReference>
<dbReference type="GO" id="GO:0017148">
    <property type="term" value="P:negative regulation of translation"/>
    <property type="evidence" value="ECO:0007669"/>
    <property type="project" value="TreeGrafter"/>
</dbReference>
<dbReference type="GO" id="GO:0003729">
    <property type="term" value="F:mRNA binding"/>
    <property type="evidence" value="ECO:0007669"/>
    <property type="project" value="UniProtKB-ARBA"/>
</dbReference>
<proteinExistence type="inferred from homology"/>
<dbReference type="CDD" id="cd00392">
    <property type="entry name" value="Ribosomal_L13"/>
    <property type="match status" value="1"/>
</dbReference>
<keyword evidence="2" id="KW-0689">Ribosomal protein</keyword>
<dbReference type="FunFam" id="3.90.1180.10:FF:000001">
    <property type="entry name" value="50S ribosomal protein L13"/>
    <property type="match status" value="1"/>
</dbReference>
<evidence type="ECO:0000256" key="1">
    <source>
        <dbReference type="ARBA" id="ARBA00006227"/>
    </source>
</evidence>
<organism evidence="4">
    <name type="scientific">marine metagenome</name>
    <dbReference type="NCBI Taxonomy" id="408172"/>
    <lineage>
        <taxon>unclassified sequences</taxon>
        <taxon>metagenomes</taxon>
        <taxon>ecological metagenomes</taxon>
    </lineage>
</organism>
<dbReference type="NCBIfam" id="TIGR01066">
    <property type="entry name" value="rplM_bact"/>
    <property type="match status" value="1"/>
</dbReference>
<dbReference type="EMBL" id="UINC01095302">
    <property type="protein sequence ID" value="SVC51279.1"/>
    <property type="molecule type" value="Genomic_DNA"/>
</dbReference>
<dbReference type="GO" id="GO:1990904">
    <property type="term" value="C:ribonucleoprotein complex"/>
    <property type="evidence" value="ECO:0007669"/>
    <property type="project" value="UniProtKB-KW"/>
</dbReference>
<dbReference type="GO" id="GO:0003735">
    <property type="term" value="F:structural constituent of ribosome"/>
    <property type="evidence" value="ECO:0007669"/>
    <property type="project" value="InterPro"/>
</dbReference>
<dbReference type="HAMAP" id="MF_01366">
    <property type="entry name" value="Ribosomal_uL13"/>
    <property type="match status" value="1"/>
</dbReference>
<name>A0A382MR30_9ZZZZ</name>
<dbReference type="Gene3D" id="3.90.1180.10">
    <property type="entry name" value="Ribosomal protein L13"/>
    <property type="match status" value="1"/>
</dbReference>
<dbReference type="GO" id="GO:0005840">
    <property type="term" value="C:ribosome"/>
    <property type="evidence" value="ECO:0007669"/>
    <property type="project" value="UniProtKB-KW"/>
</dbReference>
<dbReference type="PANTHER" id="PTHR11545:SF2">
    <property type="entry name" value="LARGE RIBOSOMAL SUBUNIT PROTEIN UL13M"/>
    <property type="match status" value="1"/>
</dbReference>
<evidence type="ECO:0000256" key="2">
    <source>
        <dbReference type="ARBA" id="ARBA00022980"/>
    </source>
</evidence>
<dbReference type="Pfam" id="PF00572">
    <property type="entry name" value="Ribosomal_L13"/>
    <property type="match status" value="1"/>
</dbReference>
<gene>
    <name evidence="4" type="ORF">METZ01_LOCUS304133</name>
</gene>
<dbReference type="PIRSF" id="PIRSF002181">
    <property type="entry name" value="Ribosomal_L13"/>
    <property type="match status" value="1"/>
</dbReference>
<dbReference type="InterPro" id="IPR005822">
    <property type="entry name" value="Ribosomal_uL13"/>
</dbReference>
<evidence type="ECO:0000313" key="4">
    <source>
        <dbReference type="EMBL" id="SVC51279.1"/>
    </source>
</evidence>
<dbReference type="PROSITE" id="PS00783">
    <property type="entry name" value="RIBOSOMAL_L13"/>
    <property type="match status" value="1"/>
</dbReference>
<dbReference type="InterPro" id="IPR023563">
    <property type="entry name" value="Ribosomal_uL13_CS"/>
</dbReference>
<protein>
    <recommendedName>
        <fullName evidence="5">50S ribosomal protein L13</fullName>
    </recommendedName>
</protein>
<sequence length="144" mass="16260">MSTPFPSEKTLEREWHVIDAEGQVLGRLATRIATILMGKHKPGYTPFLDCGDHVVVVNAEKVVLTGNKMNDKKYYRYSGYPGGIKEARARRVMRENPTRILESAVRGMVPKTKLGRQMLSKLRVYAGPEHPHEAQQPQPYSLAD</sequence>
<dbReference type="InterPro" id="IPR036899">
    <property type="entry name" value="Ribosomal_uL13_sf"/>
</dbReference>